<accession>A0A5N7MGS2</accession>
<dbReference type="EMBL" id="VOSK01000042">
    <property type="protein sequence ID" value="MPR26205.1"/>
    <property type="molecule type" value="Genomic_DNA"/>
</dbReference>
<keyword evidence="1" id="KW-0732">Signal</keyword>
<dbReference type="OrthoDB" id="10011489at2"/>
<organism evidence="2 3">
    <name type="scientific">Microvirga tunisiensis</name>
    <dbReference type="NCBI Taxonomy" id="2108360"/>
    <lineage>
        <taxon>Bacteria</taxon>
        <taxon>Pseudomonadati</taxon>
        <taxon>Pseudomonadota</taxon>
        <taxon>Alphaproteobacteria</taxon>
        <taxon>Hyphomicrobiales</taxon>
        <taxon>Methylobacteriaceae</taxon>
        <taxon>Microvirga</taxon>
    </lineage>
</organism>
<sequence>MKLILTLAAILIACLMPFSAMARDPYDADWNGDCRPDLACMIQIRPAGKGAFRLTYIAIIRGSGKTLCRATGLLRRSKDIPGVLSGTFGPGQRQQIEVIRDSKRDAIHVTPSDNSPCGSPLAVGGLYDLMAH</sequence>
<name>A0A5N7MGS2_9HYPH</name>
<dbReference type="AlphaFoldDB" id="A0A5N7MGS2"/>
<evidence type="ECO:0000256" key="1">
    <source>
        <dbReference type="SAM" id="SignalP"/>
    </source>
</evidence>
<dbReference type="Proteomes" id="UP000403266">
    <property type="component" value="Unassembled WGS sequence"/>
</dbReference>
<reference evidence="2 3" key="1">
    <citation type="journal article" date="2019" name="Syst. Appl. Microbiol.">
        <title>Microvirga tunisiensis sp. nov., a root nodule symbiotic bacterium isolated from Lupinus micranthus and L. luteus grown in Northern Tunisia.</title>
        <authorList>
            <person name="Msaddak A."/>
            <person name="Rejili M."/>
            <person name="Duran D."/>
            <person name="Mars M."/>
            <person name="Palacios J.M."/>
            <person name="Ruiz-Argueso T."/>
            <person name="Rey L."/>
            <person name="Imperial J."/>
        </authorList>
    </citation>
    <scope>NUCLEOTIDE SEQUENCE [LARGE SCALE GENOMIC DNA]</scope>
    <source>
        <strain evidence="2 3">Lmie10</strain>
    </source>
</reference>
<keyword evidence="3" id="KW-1185">Reference proteome</keyword>
<feature type="chain" id="PRO_5030135399" description="DUF2147 domain-containing protein" evidence="1">
    <location>
        <begin position="23"/>
        <end position="132"/>
    </location>
</feature>
<proteinExistence type="predicted"/>
<evidence type="ECO:0000313" key="3">
    <source>
        <dbReference type="Proteomes" id="UP000403266"/>
    </source>
</evidence>
<gene>
    <name evidence="2" type="ORF">FS320_13440</name>
</gene>
<feature type="signal peptide" evidence="1">
    <location>
        <begin position="1"/>
        <end position="22"/>
    </location>
</feature>
<evidence type="ECO:0008006" key="4">
    <source>
        <dbReference type="Google" id="ProtNLM"/>
    </source>
</evidence>
<dbReference type="RefSeq" id="WP_152712311.1">
    <property type="nucleotide sequence ID" value="NZ_VOSJ01000037.1"/>
</dbReference>
<evidence type="ECO:0000313" key="2">
    <source>
        <dbReference type="EMBL" id="MPR26205.1"/>
    </source>
</evidence>
<protein>
    <recommendedName>
        <fullName evidence="4">DUF2147 domain-containing protein</fullName>
    </recommendedName>
</protein>
<comment type="caution">
    <text evidence="2">The sequence shown here is derived from an EMBL/GenBank/DDBJ whole genome shotgun (WGS) entry which is preliminary data.</text>
</comment>